<evidence type="ECO:0000256" key="8">
    <source>
        <dbReference type="ARBA" id="ARBA00023235"/>
    </source>
</evidence>
<dbReference type="EMBL" id="LS992241">
    <property type="protein sequence ID" value="SYX84666.1"/>
    <property type="molecule type" value="Genomic_DNA"/>
</dbReference>
<dbReference type="Gene3D" id="3.20.20.70">
    <property type="entry name" value="Aldolase class I"/>
    <property type="match status" value="1"/>
</dbReference>
<keyword evidence="6 9" id="KW-0822">Tryptophan biosynthesis</keyword>
<evidence type="ECO:0000256" key="9">
    <source>
        <dbReference type="HAMAP-Rule" id="MF_00135"/>
    </source>
</evidence>
<comment type="pathway">
    <text evidence="2 9">Amino-acid biosynthesis; L-tryptophan biosynthesis; L-tryptophan from chorismate: step 3/5.</text>
</comment>
<dbReference type="InterPro" id="IPR011060">
    <property type="entry name" value="RibuloseP-bd_barrel"/>
</dbReference>
<feature type="domain" description="N-(5'phosphoribosyl) anthranilate isomerase (PRAI)" evidence="10">
    <location>
        <begin position="26"/>
        <end position="243"/>
    </location>
</feature>
<name>A0A383REH8_PAEAL</name>
<keyword evidence="5 9" id="KW-0028">Amino-acid biosynthesis</keyword>
<dbReference type="InterPro" id="IPR044643">
    <property type="entry name" value="TrpF_fam"/>
</dbReference>
<gene>
    <name evidence="9 11" type="primary">trpF</name>
    <name evidence="11" type="ORF">PBLR_13088</name>
</gene>
<evidence type="ECO:0000259" key="10">
    <source>
        <dbReference type="Pfam" id="PF00697"/>
    </source>
</evidence>
<evidence type="ECO:0000256" key="3">
    <source>
        <dbReference type="ARBA" id="ARBA00012572"/>
    </source>
</evidence>
<dbReference type="EC" id="5.3.1.24" evidence="3 9"/>
<dbReference type="HAMAP" id="MF_00135">
    <property type="entry name" value="PRAI"/>
    <property type="match status" value="1"/>
</dbReference>
<protein>
    <recommendedName>
        <fullName evidence="4 9">N-(5'-phosphoribosyl)anthranilate isomerase</fullName>
        <shortName evidence="9">PRAI</shortName>
        <ecNumber evidence="3 9">5.3.1.24</ecNumber>
    </recommendedName>
</protein>
<organism evidence="11 12">
    <name type="scientific">Paenibacillus alvei</name>
    <name type="common">Bacillus alvei</name>
    <dbReference type="NCBI Taxonomy" id="44250"/>
    <lineage>
        <taxon>Bacteria</taxon>
        <taxon>Bacillati</taxon>
        <taxon>Bacillota</taxon>
        <taxon>Bacilli</taxon>
        <taxon>Bacillales</taxon>
        <taxon>Paenibacillaceae</taxon>
        <taxon>Paenibacillus</taxon>
    </lineage>
</organism>
<dbReference type="Proteomes" id="UP000304148">
    <property type="component" value="Chromosome"/>
</dbReference>
<comment type="catalytic activity">
    <reaction evidence="1 9">
        <text>N-(5-phospho-beta-D-ribosyl)anthranilate = 1-(2-carboxyphenylamino)-1-deoxy-D-ribulose 5-phosphate</text>
        <dbReference type="Rhea" id="RHEA:21540"/>
        <dbReference type="ChEBI" id="CHEBI:18277"/>
        <dbReference type="ChEBI" id="CHEBI:58613"/>
        <dbReference type="EC" id="5.3.1.24"/>
    </reaction>
</comment>
<keyword evidence="8 9" id="KW-0413">Isomerase</keyword>
<dbReference type="GO" id="GO:0004640">
    <property type="term" value="F:phosphoribosylanthranilate isomerase activity"/>
    <property type="evidence" value="ECO:0007669"/>
    <property type="project" value="UniProtKB-UniRule"/>
</dbReference>
<dbReference type="PANTHER" id="PTHR42894:SF1">
    <property type="entry name" value="N-(5'-PHOSPHORIBOSYL)ANTHRANILATE ISOMERASE"/>
    <property type="match status" value="1"/>
</dbReference>
<sequence length="253" mass="27962">MEVEASREQSLPTVSVRSCAARATKVKICGLTDLAMTRRVVKLKPDHIGFVFAPSRRQVQPSHVKQWLLELREEGDALPDLVGVFANPTREELKQVLDAVPLTSVQLHVKGDTALLEWVKDHYDVQIWRTVPIIRADEHQLRQSIAANAAAYELDVQYADVVLLDTHCPIQGGGSGKVFDWTVIPAYADQLASLKLPLYIAGGLSPYNVGLVVRDYDIDGVDVSSGVETNGVKDISKAEEFIERVRGNEHGKE</sequence>
<dbReference type="UniPathway" id="UPA00035">
    <property type="reaction ID" value="UER00042"/>
</dbReference>
<dbReference type="GO" id="GO:0000162">
    <property type="term" value="P:L-tryptophan biosynthetic process"/>
    <property type="evidence" value="ECO:0007669"/>
    <property type="project" value="UniProtKB-UniRule"/>
</dbReference>
<evidence type="ECO:0000256" key="7">
    <source>
        <dbReference type="ARBA" id="ARBA00023141"/>
    </source>
</evidence>
<dbReference type="RefSeq" id="WP_138186531.1">
    <property type="nucleotide sequence ID" value="NZ_LS992241.1"/>
</dbReference>
<dbReference type="PANTHER" id="PTHR42894">
    <property type="entry name" value="N-(5'-PHOSPHORIBOSYL)ANTHRANILATE ISOMERASE"/>
    <property type="match status" value="1"/>
</dbReference>
<comment type="similarity">
    <text evidence="9">Belongs to the TrpF family.</text>
</comment>
<evidence type="ECO:0000313" key="11">
    <source>
        <dbReference type="EMBL" id="SYX84666.1"/>
    </source>
</evidence>
<dbReference type="Pfam" id="PF00697">
    <property type="entry name" value="PRAI"/>
    <property type="match status" value="1"/>
</dbReference>
<reference evidence="12" key="1">
    <citation type="submission" date="2018-08" db="EMBL/GenBank/DDBJ databases">
        <authorList>
            <person name="Chevrot R."/>
        </authorList>
    </citation>
    <scope>NUCLEOTIDE SEQUENCE [LARGE SCALE GENOMIC DNA]</scope>
</reference>
<dbReference type="AlphaFoldDB" id="A0A383REH8"/>
<evidence type="ECO:0000256" key="2">
    <source>
        <dbReference type="ARBA" id="ARBA00004664"/>
    </source>
</evidence>
<dbReference type="InterPro" id="IPR013785">
    <property type="entry name" value="Aldolase_TIM"/>
</dbReference>
<evidence type="ECO:0000256" key="4">
    <source>
        <dbReference type="ARBA" id="ARBA00022272"/>
    </source>
</evidence>
<dbReference type="SUPFAM" id="SSF51366">
    <property type="entry name" value="Ribulose-phoshate binding barrel"/>
    <property type="match status" value="1"/>
</dbReference>
<evidence type="ECO:0000256" key="1">
    <source>
        <dbReference type="ARBA" id="ARBA00001164"/>
    </source>
</evidence>
<evidence type="ECO:0000256" key="6">
    <source>
        <dbReference type="ARBA" id="ARBA00022822"/>
    </source>
</evidence>
<keyword evidence="7 9" id="KW-0057">Aromatic amino acid biosynthesis</keyword>
<accession>A0A383REH8</accession>
<evidence type="ECO:0000256" key="5">
    <source>
        <dbReference type="ARBA" id="ARBA00022605"/>
    </source>
</evidence>
<evidence type="ECO:0000313" key="12">
    <source>
        <dbReference type="Proteomes" id="UP000304148"/>
    </source>
</evidence>
<dbReference type="InterPro" id="IPR001240">
    <property type="entry name" value="PRAI_dom"/>
</dbReference>
<dbReference type="CDD" id="cd00405">
    <property type="entry name" value="PRAI"/>
    <property type="match status" value="1"/>
</dbReference>
<proteinExistence type="inferred from homology"/>